<keyword evidence="1" id="KW-0479">Metal-binding</keyword>
<feature type="zinc finger region" description="C3H1-type" evidence="1">
    <location>
        <begin position="192"/>
        <end position="219"/>
    </location>
</feature>
<gene>
    <name evidence="4" type="ORF">Tci_187578</name>
</gene>
<dbReference type="EMBL" id="BKCJ010047202">
    <property type="protein sequence ID" value="GEW15602.1"/>
    <property type="molecule type" value="Genomic_DNA"/>
</dbReference>
<feature type="domain" description="C3H1-type" evidence="3">
    <location>
        <begin position="192"/>
        <end position="219"/>
    </location>
</feature>
<dbReference type="PANTHER" id="PTHR11439">
    <property type="entry name" value="GAG-POL-RELATED RETROTRANSPOSON"/>
    <property type="match status" value="1"/>
</dbReference>
<dbReference type="Pfam" id="PF07727">
    <property type="entry name" value="RVT_2"/>
    <property type="match status" value="1"/>
</dbReference>
<sequence>MTENYIHTLATESSTNSLAPLTLEELKVDKIVLSWILFTLSDSLQARLVVARLKSTKEAWGLIYDIIKDNKWSRANAFKVELRSIKLGDQSMDFYFQKTDSIVTILTSLDAQVNDEDVVHYALEGLPDKYNQVCGYMHWKDTFLDLKAMRSLLIAEEMRLKSKVLALPMDSSYPMVLVAKSSTNSRSFTSQGKSWKPCFNFAKGSCRFGDSCRCVHDANARMSNANSGFNKGRGTSENMTHDLLNKLLAKLGHLRMNVAMSNNGTNVTRPNIASTIPTAPHAFYASLGTSLGPNPTPPPRFPLLAQAHLPYYGYTAASTPAHLTPRAVGLVHTTMGPVNYTSQATQAIGSLVMGSAPSSSAINTSGASSHLNNSVTSLSTILNSCMYSTVLVGDGHSIPVTNNNVLITPHIVKNLIYVRQFVHDNEFTIEFDSFGFSVRDFMMRHLFRNKFLADGTLSRYKTWLVANGSTQLEGVDVDETFSLIVKLETIRTILSLDVSRHWLVHQLDIKNAFFHRDLTETVYRHEPPGFQDSTHPDYEFAMTDLGLLNYFLGVFVIRNSSGLFLSQKKYVIVILEKAHMVSCNPSRTLVDTESKLGVDGDSVSDPTLYRSLAGSLWYLTFTRPDISYAVHQDSSIVSRPEKEVGINVAISKDYKKVSTDMSPHSVRVFDIPTEAAHQDIKADDKNEWDTFVNNHSHVHGFGVVDGNNMEDSSVVDAEVHQDQNVGKHGSPSNMGNKSYADLFNDGSHQSTNEVRSNKNGVSDSHKTSSDGGVKATKKVDFRALVNMERVENAYTNYVKNTWAQFGLQNLMKNDDGVFLFKFESKDGLEKIKLYNVPVVAYSADGLSLIATQVGKPIMLDAFTSSMCEDAWGRISYAGALVEINADSNLKHEVSMAIPLEDGSGHTRELIKVEYEWNLPHCADCMIYGHTTKKCPKRVIHLDTPSETVVPIIPSTTVINSDGFTEVRRKKNKGTNVKGDDMDNSSNVNKGNPLPKKYFDANWAGCPTTWRSTSGYWVFLGNNLLSWSVKHRPTLSQSSTEAEYRGISNAVVETCWLRNLLCELHTPLSSATLVYYDNVSTVYLLCSPVQHQRTKHIKIDIHFVRDLVAIGQVCVLHVPSRYQFADIFTKGLPSTLFEQFRSSLSIRCPPALTAGEC</sequence>
<comment type="caution">
    <text evidence="4">The sequence shown here is derived from an EMBL/GenBank/DDBJ whole genome shotgun (WGS) entry which is preliminary data.</text>
</comment>
<reference evidence="4" key="1">
    <citation type="journal article" date="2019" name="Sci. Rep.">
        <title>Draft genome of Tanacetum cinerariifolium, the natural source of mosquito coil.</title>
        <authorList>
            <person name="Yamashiro T."/>
            <person name="Shiraishi A."/>
            <person name="Satake H."/>
            <person name="Nakayama K."/>
        </authorList>
    </citation>
    <scope>NUCLEOTIDE SEQUENCE</scope>
</reference>
<evidence type="ECO:0000313" key="4">
    <source>
        <dbReference type="EMBL" id="GEW15602.1"/>
    </source>
</evidence>
<dbReference type="InterPro" id="IPR000571">
    <property type="entry name" value="Znf_CCCH"/>
</dbReference>
<feature type="compositionally biased region" description="Polar residues" evidence="2">
    <location>
        <begin position="746"/>
        <end position="762"/>
    </location>
</feature>
<dbReference type="PANTHER" id="PTHR11439:SF524">
    <property type="entry name" value="RNA-DIRECTED DNA POLYMERASE, PROTEIN KINASE RLK-PELLE-DLSV FAMILY"/>
    <property type="match status" value="1"/>
</dbReference>
<evidence type="ECO:0000256" key="1">
    <source>
        <dbReference type="PROSITE-ProRule" id="PRU00723"/>
    </source>
</evidence>
<name>A0A699GRX4_TANCI</name>
<dbReference type="AlphaFoldDB" id="A0A699GRX4"/>
<keyword evidence="1" id="KW-0863">Zinc-finger</keyword>
<dbReference type="Pfam" id="PF14223">
    <property type="entry name" value="Retrotran_gag_2"/>
    <property type="match status" value="1"/>
</dbReference>
<evidence type="ECO:0000259" key="3">
    <source>
        <dbReference type="PROSITE" id="PS50103"/>
    </source>
</evidence>
<keyword evidence="1" id="KW-0862">Zinc</keyword>
<proteinExistence type="predicted"/>
<protein>
    <submittedName>
        <fullName evidence="4">Ribonuclease H-like domain-containing protein</fullName>
    </submittedName>
</protein>
<dbReference type="GO" id="GO:0008270">
    <property type="term" value="F:zinc ion binding"/>
    <property type="evidence" value="ECO:0007669"/>
    <property type="project" value="UniProtKB-KW"/>
</dbReference>
<dbReference type="InterPro" id="IPR013103">
    <property type="entry name" value="RVT_2"/>
</dbReference>
<feature type="region of interest" description="Disordered" evidence="2">
    <location>
        <begin position="723"/>
        <end position="773"/>
    </location>
</feature>
<dbReference type="CDD" id="cd09272">
    <property type="entry name" value="RNase_HI_RT_Ty1"/>
    <property type="match status" value="1"/>
</dbReference>
<evidence type="ECO:0000256" key="2">
    <source>
        <dbReference type="SAM" id="MobiDB-lite"/>
    </source>
</evidence>
<accession>A0A699GRX4</accession>
<dbReference type="SMART" id="SM00356">
    <property type="entry name" value="ZnF_C3H1"/>
    <property type="match status" value="1"/>
</dbReference>
<organism evidence="4">
    <name type="scientific">Tanacetum cinerariifolium</name>
    <name type="common">Dalmatian daisy</name>
    <name type="synonym">Chrysanthemum cinerariifolium</name>
    <dbReference type="NCBI Taxonomy" id="118510"/>
    <lineage>
        <taxon>Eukaryota</taxon>
        <taxon>Viridiplantae</taxon>
        <taxon>Streptophyta</taxon>
        <taxon>Embryophyta</taxon>
        <taxon>Tracheophyta</taxon>
        <taxon>Spermatophyta</taxon>
        <taxon>Magnoliopsida</taxon>
        <taxon>eudicotyledons</taxon>
        <taxon>Gunneridae</taxon>
        <taxon>Pentapetalae</taxon>
        <taxon>asterids</taxon>
        <taxon>campanulids</taxon>
        <taxon>Asterales</taxon>
        <taxon>Asteraceae</taxon>
        <taxon>Asteroideae</taxon>
        <taxon>Anthemideae</taxon>
        <taxon>Anthemidinae</taxon>
        <taxon>Tanacetum</taxon>
    </lineage>
</organism>
<dbReference type="PROSITE" id="PS50103">
    <property type="entry name" value="ZF_C3H1"/>
    <property type="match status" value="1"/>
</dbReference>